<feature type="region of interest" description="Disordered" evidence="6">
    <location>
        <begin position="177"/>
        <end position="198"/>
    </location>
</feature>
<evidence type="ECO:0000256" key="6">
    <source>
        <dbReference type="SAM" id="MobiDB-lite"/>
    </source>
</evidence>
<dbReference type="Gene3D" id="3.40.50.150">
    <property type="entry name" value="Vaccinia Virus protein VP39"/>
    <property type="match status" value="1"/>
</dbReference>
<evidence type="ECO:0000313" key="9">
    <source>
        <dbReference type="Proteomes" id="UP001273531"/>
    </source>
</evidence>
<dbReference type="GO" id="GO:0032259">
    <property type="term" value="P:methylation"/>
    <property type="evidence" value="ECO:0007669"/>
    <property type="project" value="UniProtKB-KW"/>
</dbReference>
<evidence type="ECO:0000313" key="8">
    <source>
        <dbReference type="EMBL" id="MDV3457610.1"/>
    </source>
</evidence>
<dbReference type="PRINTS" id="PR00508">
    <property type="entry name" value="S21N4MTFRASE"/>
</dbReference>
<dbReference type="Proteomes" id="UP001273531">
    <property type="component" value="Unassembled WGS sequence"/>
</dbReference>
<keyword evidence="3 8" id="KW-0489">Methyltransferase</keyword>
<gene>
    <name evidence="8" type="ORF">RZN05_11495</name>
</gene>
<evidence type="ECO:0000256" key="2">
    <source>
        <dbReference type="ARBA" id="ARBA00011900"/>
    </source>
</evidence>
<evidence type="ECO:0000256" key="3">
    <source>
        <dbReference type="ARBA" id="ARBA00022603"/>
    </source>
</evidence>
<organism evidence="8 9">
    <name type="scientific">Sphingomonas agrestis</name>
    <dbReference type="NCBI Taxonomy" id="3080540"/>
    <lineage>
        <taxon>Bacteria</taxon>
        <taxon>Pseudomonadati</taxon>
        <taxon>Pseudomonadota</taxon>
        <taxon>Alphaproteobacteria</taxon>
        <taxon>Sphingomonadales</taxon>
        <taxon>Sphingomonadaceae</taxon>
        <taxon>Sphingomonas</taxon>
    </lineage>
</organism>
<feature type="domain" description="DNA methylase N-4/N-6" evidence="7">
    <location>
        <begin position="61"/>
        <end position="355"/>
    </location>
</feature>
<feature type="compositionally biased region" description="Basic and acidic residues" evidence="6">
    <location>
        <begin position="177"/>
        <end position="192"/>
    </location>
</feature>
<evidence type="ECO:0000256" key="5">
    <source>
        <dbReference type="ARBA" id="ARBA00047942"/>
    </source>
</evidence>
<feature type="region of interest" description="Disordered" evidence="6">
    <location>
        <begin position="426"/>
        <end position="469"/>
    </location>
</feature>
<dbReference type="GO" id="GO:0008168">
    <property type="term" value="F:methyltransferase activity"/>
    <property type="evidence" value="ECO:0007669"/>
    <property type="project" value="UniProtKB-KW"/>
</dbReference>
<dbReference type="EMBL" id="JAWJEJ010000001">
    <property type="protein sequence ID" value="MDV3457610.1"/>
    <property type="molecule type" value="Genomic_DNA"/>
</dbReference>
<comment type="caution">
    <text evidence="8">The sequence shown here is derived from an EMBL/GenBank/DDBJ whole genome shotgun (WGS) entry which is preliminary data.</text>
</comment>
<dbReference type="InterPro" id="IPR029063">
    <property type="entry name" value="SAM-dependent_MTases_sf"/>
</dbReference>
<dbReference type="PROSITE" id="PS00092">
    <property type="entry name" value="N6_MTASE"/>
    <property type="match status" value="1"/>
</dbReference>
<evidence type="ECO:0000256" key="1">
    <source>
        <dbReference type="ARBA" id="ARBA00006594"/>
    </source>
</evidence>
<dbReference type="EC" id="2.1.1.72" evidence="2"/>
<dbReference type="InterPro" id="IPR002052">
    <property type="entry name" value="DNA_methylase_N6_adenine_CS"/>
</dbReference>
<dbReference type="SUPFAM" id="SSF53335">
    <property type="entry name" value="S-adenosyl-L-methionine-dependent methyltransferases"/>
    <property type="match status" value="1"/>
</dbReference>
<reference evidence="8 9" key="1">
    <citation type="submission" date="2023-10" db="EMBL/GenBank/DDBJ databases">
        <title>Sphingomonas sp. HF-S4 16S ribosomal RNA gene Genome sequencing and assembly.</title>
        <authorList>
            <person name="Lee H."/>
        </authorList>
    </citation>
    <scope>NUCLEOTIDE SEQUENCE [LARGE SCALE GENOMIC DNA]</scope>
    <source>
        <strain evidence="8 9">HF-S4</strain>
    </source>
</reference>
<name>A0ABU3Y862_9SPHN</name>
<dbReference type="RefSeq" id="WP_317226751.1">
    <property type="nucleotide sequence ID" value="NZ_JAWJEJ010000001.1"/>
</dbReference>
<comment type="catalytic activity">
    <reaction evidence="5">
        <text>a 2'-deoxyadenosine in DNA + S-adenosyl-L-methionine = an N(6)-methyl-2'-deoxyadenosine in DNA + S-adenosyl-L-homocysteine + H(+)</text>
        <dbReference type="Rhea" id="RHEA:15197"/>
        <dbReference type="Rhea" id="RHEA-COMP:12418"/>
        <dbReference type="Rhea" id="RHEA-COMP:12419"/>
        <dbReference type="ChEBI" id="CHEBI:15378"/>
        <dbReference type="ChEBI" id="CHEBI:57856"/>
        <dbReference type="ChEBI" id="CHEBI:59789"/>
        <dbReference type="ChEBI" id="CHEBI:90615"/>
        <dbReference type="ChEBI" id="CHEBI:90616"/>
        <dbReference type="EC" id="2.1.1.72"/>
    </reaction>
</comment>
<feature type="compositionally biased region" description="Gly residues" evidence="6">
    <location>
        <begin position="427"/>
        <end position="441"/>
    </location>
</feature>
<proteinExistence type="inferred from homology"/>
<sequence>MPTLHWLTRDDDIKAANRVPYRLLEADPTLSAGDPASGNMLIHGDNLEALKSLLPYYAGQVKCIYIDPPYNTRSAFEHYDDNLEHSQWLAMIWPRLELLRELLAEDGSIWISIDDNEGHYLKIIMDEVFGRRNFVTTVIWHKMFSVKNSAQHFSEDHDYVSVYARNKEIWRPRELPRSEKQDSMYKNPDNDPRGPWTSGDFSARNYYGAGTYPITNPSGRVIPGPPPGMYWRFSKEKLADLDEDNRIWWGKDGNGVPRLKRFLSEVKGGRVPQTIWQHADVGHTQEAKKEVVALNADDVFTTPKPERLIQRILHIATNPGDLVLDSFLGSGTTAAVAHKMGRRYIGIEMGDHAVTHCAPRLSKVIVGEQGGISQAVGWQGGGGFSFYRLGEAVFDEDGRIRAGIGFASLAAHVWFSETGTPLILLGTGRGTAEGGGGGGAPRGKSSEESPLHQPAAGPPPRAGEDLKSPFLGVHDGRGYALLYNGVLGDKRPQGGNVLTSATLALIRESGGGFGGPITVYGEASRLSEARLRAEGVTFKQTPYDVRAR</sequence>
<evidence type="ECO:0000256" key="4">
    <source>
        <dbReference type="ARBA" id="ARBA00022679"/>
    </source>
</evidence>
<evidence type="ECO:0000259" key="7">
    <source>
        <dbReference type="Pfam" id="PF01555"/>
    </source>
</evidence>
<comment type="similarity">
    <text evidence="1">Belongs to the N(4)/N(6)-methyltransferase family.</text>
</comment>
<keyword evidence="4 8" id="KW-0808">Transferase</keyword>
<keyword evidence="9" id="KW-1185">Reference proteome</keyword>
<dbReference type="InterPro" id="IPR001091">
    <property type="entry name" value="RM_Methyltransferase"/>
</dbReference>
<dbReference type="InterPro" id="IPR002941">
    <property type="entry name" value="DNA_methylase_N4/N6"/>
</dbReference>
<protein>
    <recommendedName>
        <fullName evidence="2">site-specific DNA-methyltransferase (adenine-specific)</fullName>
        <ecNumber evidence="2">2.1.1.72</ecNumber>
    </recommendedName>
</protein>
<dbReference type="Pfam" id="PF01555">
    <property type="entry name" value="N6_N4_Mtase"/>
    <property type="match status" value="1"/>
</dbReference>
<accession>A0ABU3Y862</accession>